<name>X1KII1_9ZZZZ</name>
<gene>
    <name evidence="1" type="ORF">S06H3_21523</name>
</gene>
<organism evidence="1">
    <name type="scientific">marine sediment metagenome</name>
    <dbReference type="NCBI Taxonomy" id="412755"/>
    <lineage>
        <taxon>unclassified sequences</taxon>
        <taxon>metagenomes</taxon>
        <taxon>ecological metagenomes</taxon>
    </lineage>
</organism>
<feature type="non-terminal residue" evidence="1">
    <location>
        <position position="1"/>
    </location>
</feature>
<accession>X1KII1</accession>
<reference evidence="1" key="1">
    <citation type="journal article" date="2014" name="Front. Microbiol.">
        <title>High frequency of phylogenetically diverse reductive dehalogenase-homologous genes in deep subseafloor sedimentary metagenomes.</title>
        <authorList>
            <person name="Kawai M."/>
            <person name="Futagami T."/>
            <person name="Toyoda A."/>
            <person name="Takaki Y."/>
            <person name="Nishi S."/>
            <person name="Hori S."/>
            <person name="Arai W."/>
            <person name="Tsubouchi T."/>
            <person name="Morono Y."/>
            <person name="Uchiyama I."/>
            <person name="Ito T."/>
            <person name="Fujiyama A."/>
            <person name="Inagaki F."/>
            <person name="Takami H."/>
        </authorList>
    </citation>
    <scope>NUCLEOTIDE SEQUENCE</scope>
    <source>
        <strain evidence="1">Expedition CK06-06</strain>
    </source>
</reference>
<proteinExistence type="predicted"/>
<comment type="caution">
    <text evidence="1">The sequence shown here is derived from an EMBL/GenBank/DDBJ whole genome shotgun (WGS) entry which is preliminary data.</text>
</comment>
<dbReference type="EMBL" id="BARV01011320">
    <property type="protein sequence ID" value="GAI06468.1"/>
    <property type="molecule type" value="Genomic_DNA"/>
</dbReference>
<sequence length="29" mass="3340">LEIKIIKTFSDFYDINGTVDTFRNGCLCL</sequence>
<protein>
    <submittedName>
        <fullName evidence="1">Uncharacterized protein</fullName>
    </submittedName>
</protein>
<evidence type="ECO:0000313" key="1">
    <source>
        <dbReference type="EMBL" id="GAI06468.1"/>
    </source>
</evidence>
<dbReference type="AlphaFoldDB" id="X1KII1"/>